<organism evidence="2 3">
    <name type="scientific">Arthrobacter hankyongi</name>
    <dbReference type="NCBI Taxonomy" id="2904801"/>
    <lineage>
        <taxon>Bacteria</taxon>
        <taxon>Bacillati</taxon>
        <taxon>Actinomycetota</taxon>
        <taxon>Actinomycetes</taxon>
        <taxon>Micrococcales</taxon>
        <taxon>Micrococcaceae</taxon>
        <taxon>Arthrobacter</taxon>
    </lineage>
</organism>
<dbReference type="Gene3D" id="1.10.10.10">
    <property type="entry name" value="Winged helix-like DNA-binding domain superfamily/Winged helix DNA-binding domain"/>
    <property type="match status" value="1"/>
</dbReference>
<comment type="caution">
    <text evidence="2">The sequence shown here is derived from an EMBL/GenBank/DDBJ whole genome shotgun (WGS) entry which is preliminary data.</text>
</comment>
<dbReference type="Pfam" id="PF01047">
    <property type="entry name" value="MarR"/>
    <property type="match status" value="1"/>
</dbReference>
<feature type="domain" description="HTH marR-type" evidence="1">
    <location>
        <begin position="15"/>
        <end position="147"/>
    </location>
</feature>
<gene>
    <name evidence="2" type="ORF">LVY72_17255</name>
</gene>
<reference evidence="2" key="1">
    <citation type="submission" date="2022-01" db="EMBL/GenBank/DDBJ databases">
        <authorList>
            <person name="Jo J.-H."/>
            <person name="Im W.-T."/>
        </authorList>
    </citation>
    <scope>NUCLEOTIDE SEQUENCE</scope>
    <source>
        <strain evidence="2">I2-34</strain>
    </source>
</reference>
<evidence type="ECO:0000313" key="2">
    <source>
        <dbReference type="EMBL" id="MCG2623645.1"/>
    </source>
</evidence>
<name>A0ABS9LAH6_9MICC</name>
<evidence type="ECO:0000259" key="1">
    <source>
        <dbReference type="PROSITE" id="PS50995"/>
    </source>
</evidence>
<dbReference type="PANTHER" id="PTHR33164:SF99">
    <property type="entry name" value="MARR FAMILY REGULATORY PROTEIN"/>
    <property type="match status" value="1"/>
</dbReference>
<dbReference type="InterPro" id="IPR000835">
    <property type="entry name" value="HTH_MarR-typ"/>
</dbReference>
<proteinExistence type="predicted"/>
<dbReference type="PANTHER" id="PTHR33164">
    <property type="entry name" value="TRANSCRIPTIONAL REGULATOR, MARR FAMILY"/>
    <property type="match status" value="1"/>
</dbReference>
<dbReference type="Proteomes" id="UP001165368">
    <property type="component" value="Unassembled WGS sequence"/>
</dbReference>
<dbReference type="InterPro" id="IPR036390">
    <property type="entry name" value="WH_DNA-bd_sf"/>
</dbReference>
<sequence>MSEPRWLDGQEREAWLSLAALMFVLPAALDSQLQRDEDLSMADYMVLAMLSETGDRQMRMSDLAALASTSQSRLSRIVSRLEQKGFVSRTMAAEDRRAVVAHLTDHGMAKVEQAAPGHVEAVRSMVFDRLTDEQVGQLAEIGRALLTDACTPHRALPADGHPQGTACP</sequence>
<accession>A0ABS9LAH6</accession>
<dbReference type="InterPro" id="IPR039422">
    <property type="entry name" value="MarR/SlyA-like"/>
</dbReference>
<dbReference type="SUPFAM" id="SSF46785">
    <property type="entry name" value="Winged helix' DNA-binding domain"/>
    <property type="match status" value="1"/>
</dbReference>
<dbReference type="RefSeq" id="WP_237823204.1">
    <property type="nucleotide sequence ID" value="NZ_JAKLTQ010000015.1"/>
</dbReference>
<protein>
    <submittedName>
        <fullName evidence="2">MarR family transcriptional regulator</fullName>
    </submittedName>
</protein>
<dbReference type="InterPro" id="IPR036388">
    <property type="entry name" value="WH-like_DNA-bd_sf"/>
</dbReference>
<dbReference type="PRINTS" id="PR00598">
    <property type="entry name" value="HTHMARR"/>
</dbReference>
<evidence type="ECO:0000313" key="3">
    <source>
        <dbReference type="Proteomes" id="UP001165368"/>
    </source>
</evidence>
<dbReference type="SMART" id="SM00347">
    <property type="entry name" value="HTH_MARR"/>
    <property type="match status" value="1"/>
</dbReference>
<dbReference type="PROSITE" id="PS50995">
    <property type="entry name" value="HTH_MARR_2"/>
    <property type="match status" value="1"/>
</dbReference>
<keyword evidence="3" id="KW-1185">Reference proteome</keyword>
<dbReference type="EMBL" id="JAKLTQ010000015">
    <property type="protein sequence ID" value="MCG2623645.1"/>
    <property type="molecule type" value="Genomic_DNA"/>
</dbReference>